<dbReference type="Proteomes" id="UP000824120">
    <property type="component" value="Chromosome 1"/>
</dbReference>
<organism evidence="1 2">
    <name type="scientific">Solanum commersonii</name>
    <name type="common">Commerson's wild potato</name>
    <name type="synonym">Commerson's nightshade</name>
    <dbReference type="NCBI Taxonomy" id="4109"/>
    <lineage>
        <taxon>Eukaryota</taxon>
        <taxon>Viridiplantae</taxon>
        <taxon>Streptophyta</taxon>
        <taxon>Embryophyta</taxon>
        <taxon>Tracheophyta</taxon>
        <taxon>Spermatophyta</taxon>
        <taxon>Magnoliopsida</taxon>
        <taxon>eudicotyledons</taxon>
        <taxon>Gunneridae</taxon>
        <taxon>Pentapetalae</taxon>
        <taxon>asterids</taxon>
        <taxon>lamiids</taxon>
        <taxon>Solanales</taxon>
        <taxon>Solanaceae</taxon>
        <taxon>Solanoideae</taxon>
        <taxon>Solaneae</taxon>
        <taxon>Solanum</taxon>
    </lineage>
</organism>
<dbReference type="AlphaFoldDB" id="A0A9J6AZW5"/>
<keyword evidence="2" id="KW-1185">Reference proteome</keyword>
<evidence type="ECO:0000313" key="1">
    <source>
        <dbReference type="EMBL" id="KAG5630117.1"/>
    </source>
</evidence>
<reference evidence="1 2" key="1">
    <citation type="submission" date="2020-09" db="EMBL/GenBank/DDBJ databases">
        <title>De no assembly of potato wild relative species, Solanum commersonii.</title>
        <authorList>
            <person name="Cho K."/>
        </authorList>
    </citation>
    <scope>NUCLEOTIDE SEQUENCE [LARGE SCALE GENOMIC DNA]</scope>
    <source>
        <strain evidence="1">LZ3.2</strain>
        <tissue evidence="1">Leaf</tissue>
    </source>
</reference>
<protein>
    <submittedName>
        <fullName evidence="1">Uncharacterized protein</fullName>
    </submittedName>
</protein>
<gene>
    <name evidence="1" type="ORF">H5410_001834</name>
</gene>
<proteinExistence type="predicted"/>
<dbReference type="EMBL" id="JACXVP010000001">
    <property type="protein sequence ID" value="KAG5630117.1"/>
    <property type="molecule type" value="Genomic_DNA"/>
</dbReference>
<name>A0A9J6AZW5_SOLCO</name>
<evidence type="ECO:0000313" key="2">
    <source>
        <dbReference type="Proteomes" id="UP000824120"/>
    </source>
</evidence>
<sequence>MQECENAEGKSRKVMNQTKGRIAECYAISDTTFYFSKFQRERGFKTKTTKSIAGGYWVVVGSARESES</sequence>
<accession>A0A9J6AZW5</accession>
<comment type="caution">
    <text evidence="1">The sequence shown here is derived from an EMBL/GenBank/DDBJ whole genome shotgun (WGS) entry which is preliminary data.</text>
</comment>